<keyword evidence="5 7" id="KW-1133">Transmembrane helix</keyword>
<feature type="transmembrane region" description="Helical" evidence="7">
    <location>
        <begin position="20"/>
        <end position="48"/>
    </location>
</feature>
<dbReference type="Gene3D" id="3.30.70.100">
    <property type="match status" value="1"/>
</dbReference>
<protein>
    <submittedName>
        <fullName evidence="11">Mechanosensitive ion channel family protein</fullName>
    </submittedName>
</protein>
<dbReference type="KEGG" id="taqu:KDW03_08325"/>
<dbReference type="InterPro" id="IPR049278">
    <property type="entry name" value="MS_channel_C"/>
</dbReference>
<evidence type="ECO:0000259" key="8">
    <source>
        <dbReference type="Pfam" id="PF00924"/>
    </source>
</evidence>
<evidence type="ECO:0000256" key="4">
    <source>
        <dbReference type="ARBA" id="ARBA00022692"/>
    </source>
</evidence>
<dbReference type="GO" id="GO:0005886">
    <property type="term" value="C:plasma membrane"/>
    <property type="evidence" value="ECO:0007669"/>
    <property type="project" value="UniProtKB-SubCell"/>
</dbReference>
<keyword evidence="4 7" id="KW-0812">Transmembrane</keyword>
<dbReference type="Pfam" id="PF21082">
    <property type="entry name" value="MS_channel_3rd"/>
    <property type="match status" value="1"/>
</dbReference>
<keyword evidence="12" id="KW-1185">Reference proteome</keyword>
<comment type="subcellular location">
    <subcellularLocation>
        <location evidence="1">Cell membrane</location>
        <topology evidence="1">Multi-pass membrane protein</topology>
    </subcellularLocation>
</comment>
<evidence type="ECO:0000256" key="3">
    <source>
        <dbReference type="ARBA" id="ARBA00022475"/>
    </source>
</evidence>
<organism evidence="11 12">
    <name type="scientific">Thermospira aquatica</name>
    <dbReference type="NCBI Taxonomy" id="2828656"/>
    <lineage>
        <taxon>Bacteria</taxon>
        <taxon>Pseudomonadati</taxon>
        <taxon>Spirochaetota</taxon>
        <taxon>Spirochaetia</taxon>
        <taxon>Brevinematales</taxon>
        <taxon>Thermospiraceae</taxon>
        <taxon>Thermospira</taxon>
    </lineage>
</organism>
<evidence type="ECO:0000259" key="10">
    <source>
        <dbReference type="Pfam" id="PF21088"/>
    </source>
</evidence>
<evidence type="ECO:0000256" key="7">
    <source>
        <dbReference type="SAM" id="Phobius"/>
    </source>
</evidence>
<dbReference type="Gene3D" id="1.10.287.1260">
    <property type="match status" value="1"/>
</dbReference>
<reference evidence="11" key="2">
    <citation type="submission" date="2022-06" db="EMBL/GenBank/DDBJ databases">
        <title>Thermospira aquatica gen. nov., sp. nov.</title>
        <authorList>
            <person name="Ben Ali Gam Z."/>
            <person name="Labat M."/>
        </authorList>
    </citation>
    <scope>NUCLEOTIDE SEQUENCE</scope>
    <source>
        <strain evidence="11">F1F22</strain>
    </source>
</reference>
<evidence type="ECO:0000256" key="2">
    <source>
        <dbReference type="ARBA" id="ARBA00008017"/>
    </source>
</evidence>
<dbReference type="EMBL" id="CP073355">
    <property type="protein sequence ID" value="URA09493.1"/>
    <property type="molecule type" value="Genomic_DNA"/>
</dbReference>
<evidence type="ECO:0000256" key="6">
    <source>
        <dbReference type="ARBA" id="ARBA00023136"/>
    </source>
</evidence>
<dbReference type="RefSeq" id="WP_271434622.1">
    <property type="nucleotide sequence ID" value="NZ_CP073355.1"/>
</dbReference>
<dbReference type="SUPFAM" id="SSF82861">
    <property type="entry name" value="Mechanosensitive channel protein MscS (YggB), transmembrane region"/>
    <property type="match status" value="1"/>
</dbReference>
<dbReference type="Pfam" id="PF00924">
    <property type="entry name" value="MS_channel_2nd"/>
    <property type="match status" value="1"/>
</dbReference>
<dbReference type="PANTHER" id="PTHR30566:SF25">
    <property type="entry name" value="INNER MEMBRANE PROTEIN"/>
    <property type="match status" value="1"/>
</dbReference>
<dbReference type="SUPFAM" id="SSF82689">
    <property type="entry name" value="Mechanosensitive channel protein MscS (YggB), C-terminal domain"/>
    <property type="match status" value="1"/>
</dbReference>
<gene>
    <name evidence="11" type="ORF">KDW03_08325</name>
</gene>
<dbReference type="InterPro" id="IPR023408">
    <property type="entry name" value="MscS_beta-dom_sf"/>
</dbReference>
<feature type="transmembrane region" description="Helical" evidence="7">
    <location>
        <begin position="69"/>
        <end position="88"/>
    </location>
</feature>
<feature type="domain" description="Mechanosensitive ion channel MscS C-terminal" evidence="9">
    <location>
        <begin position="260"/>
        <end position="345"/>
    </location>
</feature>
<evidence type="ECO:0000313" key="11">
    <source>
        <dbReference type="EMBL" id="URA09493.1"/>
    </source>
</evidence>
<dbReference type="InterPro" id="IPR011066">
    <property type="entry name" value="MscS_channel_C_sf"/>
</dbReference>
<dbReference type="PANTHER" id="PTHR30566">
    <property type="entry name" value="YNAI-RELATED MECHANOSENSITIVE ION CHANNEL"/>
    <property type="match status" value="1"/>
</dbReference>
<evidence type="ECO:0000259" key="9">
    <source>
        <dbReference type="Pfam" id="PF21082"/>
    </source>
</evidence>
<feature type="domain" description="Mechanosensitive ion channel MscS" evidence="8">
    <location>
        <begin position="187"/>
        <end position="254"/>
    </location>
</feature>
<dbReference type="InterPro" id="IPR049142">
    <property type="entry name" value="MS_channel_1st"/>
</dbReference>
<reference evidence="11" key="1">
    <citation type="submission" date="2021-04" db="EMBL/GenBank/DDBJ databases">
        <authorList>
            <person name="Postec A."/>
        </authorList>
    </citation>
    <scope>NUCLEOTIDE SEQUENCE</scope>
    <source>
        <strain evidence="11">F1F22</strain>
    </source>
</reference>
<keyword evidence="3" id="KW-1003">Cell membrane</keyword>
<evidence type="ECO:0000313" key="12">
    <source>
        <dbReference type="Proteomes" id="UP001056539"/>
    </source>
</evidence>
<dbReference type="SUPFAM" id="SSF50182">
    <property type="entry name" value="Sm-like ribonucleoproteins"/>
    <property type="match status" value="1"/>
</dbReference>
<dbReference type="InterPro" id="IPR011014">
    <property type="entry name" value="MscS_channel_TM-2"/>
</dbReference>
<dbReference type="Gene3D" id="2.30.30.60">
    <property type="match status" value="1"/>
</dbReference>
<sequence>MEKSLVMGMGMDLLILGVPLWRYLFLGGLFLLGLVLSLGFDWLLKVWILRRWKLHDKGKLRKQGFRKQTVGIVIFAVGLAFSSSASLPERWLVFLQRVCVIGIGVELTIIVSRILEVAFREYWYYKAPDRDEKFHDGFVKSIWGVLRLFLWIVAFFIILDNVGVKINTILAGLGIGGIAGAFAAQSVLGDLFAFISIFLDKPFEVGDFLVIDAENKGTVEYIGLRSTRIRSLSGELLIVPNRELTSMRLHNYRHMERRRVVIKFGVVYETALEKLKEIPSLLKEIIDAQDQATFDRCHFDNLGDYSLDFECVYWVESNDFGIHMDVKQAILQRMMEVFQEKGIEFAYPTQVLYTYQMKKQGGEDATE</sequence>
<feature type="transmembrane region" description="Helical" evidence="7">
    <location>
        <begin position="137"/>
        <end position="159"/>
    </location>
</feature>
<dbReference type="InterPro" id="IPR006685">
    <property type="entry name" value="MscS_channel_2nd"/>
</dbReference>
<dbReference type="GO" id="GO:0008381">
    <property type="term" value="F:mechanosensitive monoatomic ion channel activity"/>
    <property type="evidence" value="ECO:0007669"/>
    <property type="project" value="UniProtKB-ARBA"/>
</dbReference>
<evidence type="ECO:0000256" key="5">
    <source>
        <dbReference type="ARBA" id="ARBA00022989"/>
    </source>
</evidence>
<feature type="domain" description="Mechanosensitive ion channel transmembrane helices 2/3" evidence="10">
    <location>
        <begin position="145"/>
        <end position="185"/>
    </location>
</feature>
<evidence type="ECO:0000256" key="1">
    <source>
        <dbReference type="ARBA" id="ARBA00004651"/>
    </source>
</evidence>
<name>A0AAX3BB11_9SPIR</name>
<dbReference type="Pfam" id="PF21088">
    <property type="entry name" value="MS_channel_1st"/>
    <property type="match status" value="1"/>
</dbReference>
<feature type="transmembrane region" description="Helical" evidence="7">
    <location>
        <begin position="171"/>
        <end position="199"/>
    </location>
</feature>
<dbReference type="InterPro" id="IPR010920">
    <property type="entry name" value="LSM_dom_sf"/>
</dbReference>
<feature type="transmembrane region" description="Helical" evidence="7">
    <location>
        <begin position="94"/>
        <end position="116"/>
    </location>
</feature>
<accession>A0AAX3BB11</accession>
<dbReference type="Proteomes" id="UP001056539">
    <property type="component" value="Chromosome"/>
</dbReference>
<proteinExistence type="inferred from homology"/>
<keyword evidence="6 7" id="KW-0472">Membrane</keyword>
<comment type="similarity">
    <text evidence="2">Belongs to the MscS (TC 1.A.23) family.</text>
</comment>
<dbReference type="AlphaFoldDB" id="A0AAX3BB11"/>